<dbReference type="CTD" id="20235081"/>
<keyword evidence="5" id="KW-0966">Cell projection</keyword>
<evidence type="ECO:0000256" key="6">
    <source>
        <dbReference type="SAM" id="Coils"/>
    </source>
</evidence>
<dbReference type="OrthoDB" id="10254713at2759"/>
<dbReference type="InterPro" id="IPR042618">
    <property type="entry name" value="IQCG"/>
</dbReference>
<feature type="non-terminal residue" evidence="7">
    <location>
        <position position="1"/>
    </location>
</feature>
<reference evidence="7 8" key="1">
    <citation type="journal article" date="2013" name="Nature">
        <title>Insights into bilaterian evolution from three spiralian genomes.</title>
        <authorList>
            <person name="Simakov O."/>
            <person name="Marletaz F."/>
            <person name="Cho S.J."/>
            <person name="Edsinger-Gonzales E."/>
            <person name="Havlak P."/>
            <person name="Hellsten U."/>
            <person name="Kuo D.H."/>
            <person name="Larsson T."/>
            <person name="Lv J."/>
            <person name="Arendt D."/>
            <person name="Savage R."/>
            <person name="Osoegawa K."/>
            <person name="de Jong P."/>
            <person name="Grimwood J."/>
            <person name="Chapman J.A."/>
            <person name="Shapiro H."/>
            <person name="Aerts A."/>
            <person name="Otillar R.P."/>
            <person name="Terry A.Y."/>
            <person name="Boore J.L."/>
            <person name="Grigoriev I.V."/>
            <person name="Lindberg D.R."/>
            <person name="Seaver E.C."/>
            <person name="Weisblat D.A."/>
            <person name="Putnam N.H."/>
            <person name="Rokhsar D.S."/>
        </authorList>
    </citation>
    <scope>NUCLEOTIDE SEQUENCE [LARGE SCALE GENOMIC DNA]</scope>
</reference>
<dbReference type="PANTHER" id="PTHR14871">
    <property type="entry name" value="DYNEIN REGULATORY COMPLEX PROTEIN 9"/>
    <property type="match status" value="1"/>
</dbReference>
<keyword evidence="6" id="KW-0175">Coiled coil</keyword>
<dbReference type="EMBL" id="KB203305">
    <property type="protein sequence ID" value="ESO85151.1"/>
    <property type="molecule type" value="Genomic_DNA"/>
</dbReference>
<evidence type="ECO:0000256" key="4">
    <source>
        <dbReference type="ARBA" id="ARBA00023212"/>
    </source>
</evidence>
<keyword evidence="8" id="KW-1185">Reference proteome</keyword>
<dbReference type="Proteomes" id="UP000030746">
    <property type="component" value="Unassembled WGS sequence"/>
</dbReference>
<evidence type="ECO:0000313" key="7">
    <source>
        <dbReference type="EMBL" id="ESO85151.1"/>
    </source>
</evidence>
<dbReference type="AlphaFoldDB" id="V3ZW26"/>
<dbReference type="GO" id="GO:0036126">
    <property type="term" value="C:sperm flagellum"/>
    <property type="evidence" value="ECO:0007669"/>
    <property type="project" value="TreeGrafter"/>
</dbReference>
<dbReference type="HOGENOM" id="CLU_2765143_0_0_1"/>
<feature type="non-terminal residue" evidence="7">
    <location>
        <position position="70"/>
    </location>
</feature>
<comment type="subcellular location">
    <subcellularLocation>
        <location evidence="2">Cell projection</location>
    </subcellularLocation>
    <subcellularLocation>
        <location evidence="1">Cytoplasm</location>
        <location evidence="1">Cytoskeleton</location>
    </subcellularLocation>
</comment>
<dbReference type="RefSeq" id="XP_009064164.1">
    <property type="nucleotide sequence ID" value="XM_009065916.1"/>
</dbReference>
<dbReference type="GO" id="GO:0007288">
    <property type="term" value="P:sperm axoneme assembly"/>
    <property type="evidence" value="ECO:0007669"/>
    <property type="project" value="TreeGrafter"/>
</dbReference>
<proteinExistence type="predicted"/>
<dbReference type="GeneID" id="20235081"/>
<evidence type="ECO:0000256" key="5">
    <source>
        <dbReference type="ARBA" id="ARBA00023273"/>
    </source>
</evidence>
<evidence type="ECO:0000256" key="1">
    <source>
        <dbReference type="ARBA" id="ARBA00004245"/>
    </source>
</evidence>
<protein>
    <submittedName>
        <fullName evidence="7">Uncharacterized protein</fullName>
    </submittedName>
</protein>
<gene>
    <name evidence="7" type="ORF">LOTGIDRAFT_146222</name>
</gene>
<name>V3ZW26_LOTGI</name>
<feature type="coiled-coil region" evidence="6">
    <location>
        <begin position="1"/>
        <end position="49"/>
    </location>
</feature>
<keyword evidence="3" id="KW-0963">Cytoplasm</keyword>
<dbReference type="GO" id="GO:0005737">
    <property type="term" value="C:cytoplasm"/>
    <property type="evidence" value="ECO:0007669"/>
    <property type="project" value="TreeGrafter"/>
</dbReference>
<dbReference type="PANTHER" id="PTHR14871:SF1">
    <property type="entry name" value="DYNEIN REGULATORY COMPLEX PROTEIN 9"/>
    <property type="match status" value="1"/>
</dbReference>
<evidence type="ECO:0000256" key="2">
    <source>
        <dbReference type="ARBA" id="ARBA00004316"/>
    </source>
</evidence>
<sequence>QEKYEKDVESKQHELDVLKASKAKDLERLQELTKLYKEYEQVVVEDRIEKEKVRRKDELEAIELRGAIKV</sequence>
<organism evidence="7 8">
    <name type="scientific">Lottia gigantea</name>
    <name type="common">Giant owl limpet</name>
    <dbReference type="NCBI Taxonomy" id="225164"/>
    <lineage>
        <taxon>Eukaryota</taxon>
        <taxon>Metazoa</taxon>
        <taxon>Spiralia</taxon>
        <taxon>Lophotrochozoa</taxon>
        <taxon>Mollusca</taxon>
        <taxon>Gastropoda</taxon>
        <taxon>Patellogastropoda</taxon>
        <taxon>Lottioidea</taxon>
        <taxon>Lottiidae</taxon>
        <taxon>Lottia</taxon>
    </lineage>
</organism>
<dbReference type="GO" id="GO:0005856">
    <property type="term" value="C:cytoskeleton"/>
    <property type="evidence" value="ECO:0007669"/>
    <property type="project" value="UniProtKB-SubCell"/>
</dbReference>
<evidence type="ECO:0000313" key="8">
    <source>
        <dbReference type="Proteomes" id="UP000030746"/>
    </source>
</evidence>
<keyword evidence="4" id="KW-0206">Cytoskeleton</keyword>
<accession>V3ZW26</accession>
<evidence type="ECO:0000256" key="3">
    <source>
        <dbReference type="ARBA" id="ARBA00022490"/>
    </source>
</evidence>
<dbReference type="KEGG" id="lgi:LOTGIDRAFT_146222"/>